<accession>A0A934X719</accession>
<evidence type="ECO:0000313" key="3">
    <source>
        <dbReference type="EMBL" id="MBK6301468.1"/>
    </source>
</evidence>
<feature type="domain" description="YCII-related" evidence="2">
    <location>
        <begin position="1"/>
        <end position="99"/>
    </location>
</feature>
<dbReference type="Proteomes" id="UP000718281">
    <property type="component" value="Unassembled WGS sequence"/>
</dbReference>
<dbReference type="InterPro" id="IPR005545">
    <property type="entry name" value="YCII"/>
</dbReference>
<sequence length="115" mass="12507">MKYFVLIAHSPTGWSSMSADEQAESMNDHVRFHQAVGEHLLGGEALADSDAATTLRHVGGQPVLTDGPFAETAEMIGGFYLLDAPDLDTVVEWCRILPHGYTLEIRPCVQIDLPG</sequence>
<dbReference type="EMBL" id="JADIXZ010000004">
    <property type="protein sequence ID" value="MBK6301468.1"/>
    <property type="molecule type" value="Genomic_DNA"/>
</dbReference>
<evidence type="ECO:0000256" key="1">
    <source>
        <dbReference type="ARBA" id="ARBA00007689"/>
    </source>
</evidence>
<protein>
    <recommendedName>
        <fullName evidence="2">YCII-related domain-containing protein</fullName>
    </recommendedName>
</protein>
<dbReference type="PANTHER" id="PTHR35174:SF3">
    <property type="entry name" value="BLL7171 PROTEIN"/>
    <property type="match status" value="1"/>
</dbReference>
<dbReference type="SUPFAM" id="SSF54909">
    <property type="entry name" value="Dimeric alpha+beta barrel"/>
    <property type="match status" value="1"/>
</dbReference>
<evidence type="ECO:0000313" key="4">
    <source>
        <dbReference type="Proteomes" id="UP000718281"/>
    </source>
</evidence>
<organism evidence="3 4">
    <name type="scientific">Candidatus Phosphoribacter hodrii</name>
    <dbReference type="NCBI Taxonomy" id="2953743"/>
    <lineage>
        <taxon>Bacteria</taxon>
        <taxon>Bacillati</taxon>
        <taxon>Actinomycetota</taxon>
        <taxon>Actinomycetes</taxon>
        <taxon>Micrococcales</taxon>
        <taxon>Dermatophilaceae</taxon>
        <taxon>Candidatus Phosphoribacter</taxon>
    </lineage>
</organism>
<reference evidence="3 4" key="1">
    <citation type="submission" date="2020-10" db="EMBL/GenBank/DDBJ databases">
        <title>Connecting structure to function with the recovery of over 1000 high-quality activated sludge metagenome-assembled genomes encoding full-length rRNA genes using long-read sequencing.</title>
        <authorList>
            <person name="Singleton C.M."/>
            <person name="Petriglieri F."/>
            <person name="Kristensen J.M."/>
            <person name="Kirkegaard R.H."/>
            <person name="Michaelsen T.Y."/>
            <person name="Andersen M.H."/>
            <person name="Karst S.M."/>
            <person name="Dueholm M.S."/>
            <person name="Nielsen P.H."/>
            <person name="Albertsen M."/>
        </authorList>
    </citation>
    <scope>NUCLEOTIDE SEQUENCE [LARGE SCALE GENOMIC DNA]</scope>
    <source>
        <strain evidence="3">AalE_18-Q3-R2-46_BAT3C.188</strain>
    </source>
</reference>
<dbReference type="PANTHER" id="PTHR35174">
    <property type="entry name" value="BLL7171 PROTEIN-RELATED"/>
    <property type="match status" value="1"/>
</dbReference>
<evidence type="ECO:0000259" key="2">
    <source>
        <dbReference type="Pfam" id="PF03795"/>
    </source>
</evidence>
<dbReference type="Pfam" id="PF03795">
    <property type="entry name" value="YCII"/>
    <property type="match status" value="1"/>
</dbReference>
<dbReference type="InterPro" id="IPR011008">
    <property type="entry name" value="Dimeric_a/b-barrel"/>
</dbReference>
<dbReference type="Gene3D" id="3.30.70.1060">
    <property type="entry name" value="Dimeric alpha+beta barrel"/>
    <property type="match status" value="1"/>
</dbReference>
<gene>
    <name evidence="3" type="ORF">IPF40_10645</name>
</gene>
<comment type="similarity">
    <text evidence="1">Belongs to the YciI family.</text>
</comment>
<dbReference type="AlphaFoldDB" id="A0A934X719"/>
<name>A0A934X719_9MICO</name>
<comment type="caution">
    <text evidence="3">The sequence shown here is derived from an EMBL/GenBank/DDBJ whole genome shotgun (WGS) entry which is preliminary data.</text>
</comment>
<proteinExistence type="inferred from homology"/>